<feature type="region of interest" description="Disordered" evidence="1">
    <location>
        <begin position="70"/>
        <end position="99"/>
    </location>
</feature>
<evidence type="ECO:0000313" key="5">
    <source>
        <dbReference type="Proteomes" id="UP000599391"/>
    </source>
</evidence>
<keyword evidence="5" id="KW-1185">Reference proteome</keyword>
<dbReference type="GO" id="GO:0006508">
    <property type="term" value="P:proteolysis"/>
    <property type="evidence" value="ECO:0007669"/>
    <property type="project" value="InterPro"/>
</dbReference>
<dbReference type="AlphaFoldDB" id="A0A8J7L2K3"/>
<dbReference type="Gene3D" id="3.30.1380.10">
    <property type="match status" value="1"/>
</dbReference>
<keyword evidence="2" id="KW-0812">Transmembrane</keyword>
<dbReference type="PANTHER" id="PTHR34385">
    <property type="entry name" value="D-ALANYL-D-ALANINE CARBOXYPEPTIDASE"/>
    <property type="match status" value="1"/>
</dbReference>
<dbReference type="PANTHER" id="PTHR34385:SF1">
    <property type="entry name" value="PEPTIDOGLYCAN L-ALANYL-D-GLUTAMATE ENDOPEPTIDASE CWLK"/>
    <property type="match status" value="1"/>
</dbReference>
<dbReference type="Pfam" id="PF02557">
    <property type="entry name" value="VanY"/>
    <property type="match status" value="1"/>
</dbReference>
<dbReference type="SUPFAM" id="SSF55166">
    <property type="entry name" value="Hedgehog/DD-peptidase"/>
    <property type="match status" value="1"/>
</dbReference>
<evidence type="ECO:0000313" key="4">
    <source>
        <dbReference type="EMBL" id="MBH8551822.1"/>
    </source>
</evidence>
<dbReference type="RefSeq" id="WP_214438136.1">
    <property type="nucleotide sequence ID" value="NZ_JAECZB010000007.1"/>
</dbReference>
<dbReference type="InterPro" id="IPR058193">
    <property type="entry name" value="VanY/YodJ_core_dom"/>
</dbReference>
<reference evidence="4 5" key="1">
    <citation type="journal article" date="2021" name="Int. J. Syst. Evol. Microbiol.">
        <title>Amazonocrinis nigriterrae gen. nov., sp. nov., Atlanticothrix silvestris gen. nov., sp. nov. and Dendronalium phyllosphericum gen. nov., sp. nov., nostocacean cyanobacteria from Brazilian environments.</title>
        <authorList>
            <person name="Alvarenga D.O."/>
            <person name="Andreote A.P.D."/>
            <person name="Branco L.H.Z."/>
            <person name="Delbaje E."/>
            <person name="Cruz R.B."/>
            <person name="Varani A.M."/>
            <person name="Fiore M.F."/>
        </authorList>
    </citation>
    <scope>NUCLEOTIDE SEQUENCE [LARGE SCALE GENOMIC DNA]</scope>
    <source>
        <strain evidence="4 5">CENA357</strain>
    </source>
</reference>
<evidence type="ECO:0000259" key="3">
    <source>
        <dbReference type="Pfam" id="PF02557"/>
    </source>
</evidence>
<sequence>MNKVGFSGQPQNSSSSPGDEIPVALRDTPDTASKIRLQPLVLLVGGLAGFVVLAVVSGFLFFAIAPKKTTDSPTSLTPSATVPTLKPSNSANPPGNKDDVILGHLAYPEAPESELAPITADGRIKMRKTAAEKFRAMVQTARSAGVILIPISGFRSVKDQEPLFFGIGQERNQTPAERAAVSAPPGHSEHHTGYAVDIGDGAVPATNLQTNFDNTKAYRWLQTNAARFGFELSFPQNNAQGVSYEPWHWRYVGDRDSLEMFYKAKNLQPAKIPQSQP</sequence>
<evidence type="ECO:0000256" key="1">
    <source>
        <dbReference type="SAM" id="MobiDB-lite"/>
    </source>
</evidence>
<keyword evidence="2" id="KW-1133">Transmembrane helix</keyword>
<gene>
    <name evidence="4" type="ORF">I8751_05405</name>
</gene>
<keyword evidence="4" id="KW-0378">Hydrolase</keyword>
<proteinExistence type="predicted"/>
<feature type="compositionally biased region" description="Low complexity" evidence="1">
    <location>
        <begin position="7"/>
        <end position="18"/>
    </location>
</feature>
<dbReference type="InterPro" id="IPR009045">
    <property type="entry name" value="Zn_M74/Hedgehog-like"/>
</dbReference>
<name>A0A8J7L2K3_9CYAN</name>
<feature type="domain" description="D-alanyl-D-alanine carboxypeptidase-like core" evidence="3">
    <location>
        <begin position="124"/>
        <end position="254"/>
    </location>
</feature>
<accession>A0A8J7L2K3</accession>
<feature type="region of interest" description="Disordered" evidence="1">
    <location>
        <begin position="1"/>
        <end position="25"/>
    </location>
</feature>
<keyword evidence="4" id="KW-0645">Protease</keyword>
<dbReference type="EMBL" id="JAECZB010000007">
    <property type="protein sequence ID" value="MBH8551822.1"/>
    <property type="molecule type" value="Genomic_DNA"/>
</dbReference>
<evidence type="ECO:0000256" key="2">
    <source>
        <dbReference type="SAM" id="Phobius"/>
    </source>
</evidence>
<keyword evidence="2" id="KW-0472">Membrane</keyword>
<dbReference type="GO" id="GO:0004180">
    <property type="term" value="F:carboxypeptidase activity"/>
    <property type="evidence" value="ECO:0007669"/>
    <property type="project" value="UniProtKB-KW"/>
</dbReference>
<feature type="transmembrane region" description="Helical" evidence="2">
    <location>
        <begin position="40"/>
        <end position="65"/>
    </location>
</feature>
<dbReference type="InterPro" id="IPR003709">
    <property type="entry name" value="VanY-like_core_dom"/>
</dbReference>
<dbReference type="CDD" id="cd14852">
    <property type="entry name" value="LD-carboxypeptidase"/>
    <property type="match status" value="1"/>
</dbReference>
<dbReference type="Proteomes" id="UP000599391">
    <property type="component" value="Unassembled WGS sequence"/>
</dbReference>
<feature type="compositionally biased region" description="Polar residues" evidence="1">
    <location>
        <begin position="71"/>
        <end position="93"/>
    </location>
</feature>
<keyword evidence="4" id="KW-0121">Carboxypeptidase</keyword>
<dbReference type="InterPro" id="IPR052179">
    <property type="entry name" value="DD-CPase-like"/>
</dbReference>
<protein>
    <submittedName>
        <fullName evidence="4">D-alanyl-D-alanine carboxypeptidase family protein</fullName>
    </submittedName>
</protein>
<organism evidence="4 5">
    <name type="scientific">Atlanticothrix silvestris CENA357</name>
    <dbReference type="NCBI Taxonomy" id="1725252"/>
    <lineage>
        <taxon>Bacteria</taxon>
        <taxon>Bacillati</taxon>
        <taxon>Cyanobacteriota</taxon>
        <taxon>Cyanophyceae</taxon>
        <taxon>Nostocales</taxon>
        <taxon>Nodulariaceae</taxon>
        <taxon>Atlanticothrix</taxon>
        <taxon>Atlanticothrix silvestris</taxon>
    </lineage>
</organism>
<comment type="caution">
    <text evidence="4">The sequence shown here is derived from an EMBL/GenBank/DDBJ whole genome shotgun (WGS) entry which is preliminary data.</text>
</comment>